<reference evidence="1 2" key="1">
    <citation type="journal article" date="2023" name="G3 (Bethesda)">
        <title>A chromosome-length genome assembly and annotation of blackberry (Rubus argutus, cv. 'Hillquist').</title>
        <authorList>
            <person name="Bruna T."/>
            <person name="Aryal R."/>
            <person name="Dudchenko O."/>
            <person name="Sargent D.J."/>
            <person name="Mead D."/>
            <person name="Buti M."/>
            <person name="Cavallini A."/>
            <person name="Hytonen T."/>
            <person name="Andres J."/>
            <person name="Pham M."/>
            <person name="Weisz D."/>
            <person name="Mascagni F."/>
            <person name="Usai G."/>
            <person name="Natali L."/>
            <person name="Bassil N."/>
            <person name="Fernandez G.E."/>
            <person name="Lomsadze A."/>
            <person name="Armour M."/>
            <person name="Olukolu B."/>
            <person name="Poorten T."/>
            <person name="Britton C."/>
            <person name="Davik J."/>
            <person name="Ashrafi H."/>
            <person name="Aiden E.L."/>
            <person name="Borodovsky M."/>
            <person name="Worthington M."/>
        </authorList>
    </citation>
    <scope>NUCLEOTIDE SEQUENCE [LARGE SCALE GENOMIC DNA]</scope>
    <source>
        <strain evidence="1">PI 553951</strain>
    </source>
</reference>
<dbReference type="AlphaFoldDB" id="A0AAW1X7P7"/>
<dbReference type="EMBL" id="JBEDUW010000004">
    <property type="protein sequence ID" value="KAK9932319.1"/>
    <property type="molecule type" value="Genomic_DNA"/>
</dbReference>
<sequence length="175" mass="18772">MSAGSLMLDRCIDVLEKQRPGPVDGIKAEAYMLIKFVDKAAGQVVNGGKIFFQNTSSLGRSIQLCHMRNLLTCHSAQELLLHKGPATTKAASAWAVTAAAAATIPTAVPMRQIAEAVVARRMRRILERELVLEVEEATARVGEVVGVRGRERVVVAVELEEDVQGATALGLVQAD</sequence>
<protein>
    <submittedName>
        <fullName evidence="1">Uncharacterized protein</fullName>
    </submittedName>
</protein>
<evidence type="ECO:0000313" key="2">
    <source>
        <dbReference type="Proteomes" id="UP001457282"/>
    </source>
</evidence>
<keyword evidence="2" id="KW-1185">Reference proteome</keyword>
<comment type="caution">
    <text evidence="1">The sequence shown here is derived from an EMBL/GenBank/DDBJ whole genome shotgun (WGS) entry which is preliminary data.</text>
</comment>
<proteinExistence type="predicted"/>
<accession>A0AAW1X7P7</accession>
<dbReference type="Proteomes" id="UP001457282">
    <property type="component" value="Unassembled WGS sequence"/>
</dbReference>
<organism evidence="1 2">
    <name type="scientific">Rubus argutus</name>
    <name type="common">Southern blackberry</name>
    <dbReference type="NCBI Taxonomy" id="59490"/>
    <lineage>
        <taxon>Eukaryota</taxon>
        <taxon>Viridiplantae</taxon>
        <taxon>Streptophyta</taxon>
        <taxon>Embryophyta</taxon>
        <taxon>Tracheophyta</taxon>
        <taxon>Spermatophyta</taxon>
        <taxon>Magnoliopsida</taxon>
        <taxon>eudicotyledons</taxon>
        <taxon>Gunneridae</taxon>
        <taxon>Pentapetalae</taxon>
        <taxon>rosids</taxon>
        <taxon>fabids</taxon>
        <taxon>Rosales</taxon>
        <taxon>Rosaceae</taxon>
        <taxon>Rosoideae</taxon>
        <taxon>Rosoideae incertae sedis</taxon>
        <taxon>Rubus</taxon>
    </lineage>
</organism>
<evidence type="ECO:0000313" key="1">
    <source>
        <dbReference type="EMBL" id="KAK9932319.1"/>
    </source>
</evidence>
<gene>
    <name evidence="1" type="ORF">M0R45_019562</name>
</gene>
<name>A0AAW1X7P7_RUBAR</name>